<protein>
    <submittedName>
        <fullName evidence="2">Ran GTPase-activating protein (RanGAP) involved in mRNA processing and transport</fullName>
    </submittedName>
</protein>
<evidence type="ECO:0000313" key="3">
    <source>
        <dbReference type="Proteomes" id="UP000254968"/>
    </source>
</evidence>
<gene>
    <name evidence="2" type="ORF">NCTC13315_01400</name>
</gene>
<dbReference type="AlphaFoldDB" id="A0A378I2I1"/>
<name>A0A378I2I1_9GAMM</name>
<dbReference type="SUPFAM" id="SSF52047">
    <property type="entry name" value="RNI-like"/>
    <property type="match status" value="2"/>
</dbReference>
<sequence>MQSKIETLPEVIKRLANDDNLTSLSLTHIAVNPIPDPHYAGHFIYQYYDADLLLLAQALETNTTLKEFKVIDRGSSCKLQWTEAGAQAIGQALKNIPTLETVTINLQNLSLSGPEVMGFLECLNGNAQIKHLDFYFYCDDLASMNHLGALLMNNKSLESIYLQGKISSLNLAPLTFVDGLMESKSLRALTINYIQLGDDGVKKLATFLNQHPLKELTLNQCGFTGKATKDLLPALTHHCAIEVLNLSSNNLGDDGIQYLVNELPLLKNLTVLYLNSIGISSNGLDSLVTGLRTSNCSIKKLILDSNSVWVEDMNAIKKLIRNNLTLNSLSMNFCNLADGHVSELIPLFSDPNQCSLYGFTFVDNFDLESKTQQKILDAIRKNPNLLSFNPPGGTNPLLSDATKINRRKKTQQSQAAFVNACIVFAQIYYRVNPDNLSVFSASTFFPLELTLRIIMEASKGTLGMNEKAMKECATLIFENLALRRSLITSPGTYSSSDWWRKSTTVQGAPKTLFTAVKEIEHSKENIENPCTIM</sequence>
<keyword evidence="3" id="KW-1185">Reference proteome</keyword>
<dbReference type="InterPro" id="IPR052201">
    <property type="entry name" value="LRR-containing_regulator"/>
</dbReference>
<proteinExistence type="predicted"/>
<dbReference type="EMBL" id="UGNV01000001">
    <property type="protein sequence ID" value="STX28866.1"/>
    <property type="molecule type" value="Genomic_DNA"/>
</dbReference>
<evidence type="ECO:0000313" key="2">
    <source>
        <dbReference type="EMBL" id="STX28866.1"/>
    </source>
</evidence>
<keyword evidence="1" id="KW-0677">Repeat</keyword>
<dbReference type="Proteomes" id="UP000254968">
    <property type="component" value="Unassembled WGS sequence"/>
</dbReference>
<dbReference type="SMART" id="SM00368">
    <property type="entry name" value="LRR_RI"/>
    <property type="match status" value="6"/>
</dbReference>
<accession>A0A378I2I1</accession>
<dbReference type="InterPro" id="IPR032675">
    <property type="entry name" value="LRR_dom_sf"/>
</dbReference>
<reference evidence="2 3" key="1">
    <citation type="submission" date="2018-06" db="EMBL/GenBank/DDBJ databases">
        <authorList>
            <consortium name="Pathogen Informatics"/>
            <person name="Doyle S."/>
        </authorList>
    </citation>
    <scope>NUCLEOTIDE SEQUENCE [LARGE SCALE GENOMIC DNA]</scope>
    <source>
        <strain evidence="2 3">NCTC13315</strain>
    </source>
</reference>
<evidence type="ECO:0000256" key="1">
    <source>
        <dbReference type="ARBA" id="ARBA00022737"/>
    </source>
</evidence>
<dbReference type="PANTHER" id="PTHR24111:SF0">
    <property type="entry name" value="LEUCINE-RICH REPEAT-CONTAINING PROTEIN"/>
    <property type="match status" value="1"/>
</dbReference>
<organism evidence="2 3">
    <name type="scientific">Legionella beliardensis</name>
    <dbReference type="NCBI Taxonomy" id="91822"/>
    <lineage>
        <taxon>Bacteria</taxon>
        <taxon>Pseudomonadati</taxon>
        <taxon>Pseudomonadota</taxon>
        <taxon>Gammaproteobacteria</taxon>
        <taxon>Legionellales</taxon>
        <taxon>Legionellaceae</taxon>
        <taxon>Legionella</taxon>
    </lineage>
</organism>
<dbReference type="PANTHER" id="PTHR24111">
    <property type="entry name" value="LEUCINE-RICH REPEAT-CONTAINING PROTEIN 34"/>
    <property type="match status" value="1"/>
</dbReference>
<dbReference type="RefSeq" id="WP_115302578.1">
    <property type="nucleotide sequence ID" value="NZ_CAAAHO010000001.1"/>
</dbReference>
<dbReference type="Gene3D" id="3.80.10.10">
    <property type="entry name" value="Ribonuclease Inhibitor"/>
    <property type="match status" value="3"/>
</dbReference>